<dbReference type="PANTHER" id="PTHR30055">
    <property type="entry name" value="HTH-TYPE TRANSCRIPTIONAL REGULATOR RUTR"/>
    <property type="match status" value="1"/>
</dbReference>
<dbReference type="InterPro" id="IPR050109">
    <property type="entry name" value="HTH-type_TetR-like_transc_reg"/>
</dbReference>
<dbReference type="PRINTS" id="PR00455">
    <property type="entry name" value="HTHTETR"/>
</dbReference>
<dbReference type="Proteomes" id="UP000019494">
    <property type="component" value="Unassembled WGS sequence"/>
</dbReference>
<dbReference type="RefSeq" id="WP_034715951.1">
    <property type="nucleotide sequence ID" value="NZ_AWQS01000064.1"/>
</dbReference>
<dbReference type="Gene3D" id="1.10.357.10">
    <property type="entry name" value="Tetracycline Repressor, domain 2"/>
    <property type="match status" value="1"/>
</dbReference>
<evidence type="ECO:0000313" key="4">
    <source>
        <dbReference type="EMBL" id="EWT06126.1"/>
    </source>
</evidence>
<dbReference type="Pfam" id="PF17932">
    <property type="entry name" value="TetR_C_24"/>
    <property type="match status" value="1"/>
</dbReference>
<dbReference type="OrthoDB" id="3190535at2"/>
<dbReference type="PANTHER" id="PTHR30055:SF200">
    <property type="entry name" value="HTH-TYPE TRANSCRIPTIONAL REPRESSOR BDCR"/>
    <property type="match status" value="1"/>
</dbReference>
<reference evidence="5" key="1">
    <citation type="submission" date="2013-08" db="EMBL/GenBank/DDBJ databases">
        <title>Intrasporangium oryzae NRRL B-24470.</title>
        <authorList>
            <person name="Liu H."/>
            <person name="Wang G."/>
        </authorList>
    </citation>
    <scope>NUCLEOTIDE SEQUENCE [LARGE SCALE GENOMIC DNA]</scope>
    <source>
        <strain evidence="5">Q5-1</strain>
    </source>
</reference>
<dbReference type="GO" id="GO:0000976">
    <property type="term" value="F:transcription cis-regulatory region binding"/>
    <property type="evidence" value="ECO:0007669"/>
    <property type="project" value="TreeGrafter"/>
</dbReference>
<protein>
    <submittedName>
        <fullName evidence="4">TetR family transcriptional regulator</fullName>
    </submittedName>
</protein>
<proteinExistence type="predicted"/>
<feature type="domain" description="HTH tetR-type" evidence="3">
    <location>
        <begin position="10"/>
        <end position="70"/>
    </location>
</feature>
<comment type="caution">
    <text evidence="4">The sequence shown here is derived from an EMBL/GenBank/DDBJ whole genome shotgun (WGS) entry which is preliminary data.</text>
</comment>
<dbReference type="InterPro" id="IPR041490">
    <property type="entry name" value="KstR2_TetR_C"/>
</dbReference>
<keyword evidence="1 2" id="KW-0238">DNA-binding</keyword>
<dbReference type="InterPro" id="IPR009057">
    <property type="entry name" value="Homeodomain-like_sf"/>
</dbReference>
<dbReference type="AlphaFoldDB" id="W9GIR6"/>
<dbReference type="PATRIC" id="fig|584657.3.peg.1954"/>
<dbReference type="SUPFAM" id="SSF48498">
    <property type="entry name" value="Tetracyclin repressor-like, C-terminal domain"/>
    <property type="match status" value="1"/>
</dbReference>
<organism evidence="4 5">
    <name type="scientific">Intrasporangium chromatireducens Q5-1</name>
    <dbReference type="NCBI Taxonomy" id="584657"/>
    <lineage>
        <taxon>Bacteria</taxon>
        <taxon>Bacillati</taxon>
        <taxon>Actinomycetota</taxon>
        <taxon>Actinomycetes</taxon>
        <taxon>Micrococcales</taxon>
        <taxon>Intrasporangiaceae</taxon>
        <taxon>Intrasporangium</taxon>
    </lineage>
</organism>
<dbReference type="GO" id="GO:0003700">
    <property type="term" value="F:DNA-binding transcription factor activity"/>
    <property type="evidence" value="ECO:0007669"/>
    <property type="project" value="TreeGrafter"/>
</dbReference>
<name>W9GIR6_9MICO</name>
<accession>W9GIR6</accession>
<sequence length="197" mass="21715">MERQGASEPTPAQQRILDAAAVCFGERGFHGTTTRDIAKQAQLSPAVLYVHYPTKEDVLFEISRAGHVAALEILRTAAARGGTPTEQLGELAHDFALWHARSHAVARVVNYELGSLTPQHHEEIATLRRQMEQVTREVLEAGLVTGEFALANPSLTALAVLSLSVDLGRWFRTTGTWQPEDVAKHYRELAIRMVAAR</sequence>
<evidence type="ECO:0000256" key="2">
    <source>
        <dbReference type="PROSITE-ProRule" id="PRU00335"/>
    </source>
</evidence>
<dbReference type="SUPFAM" id="SSF46689">
    <property type="entry name" value="Homeodomain-like"/>
    <property type="match status" value="1"/>
</dbReference>
<dbReference type="Pfam" id="PF00440">
    <property type="entry name" value="TetR_N"/>
    <property type="match status" value="1"/>
</dbReference>
<evidence type="ECO:0000313" key="5">
    <source>
        <dbReference type="Proteomes" id="UP000019494"/>
    </source>
</evidence>
<evidence type="ECO:0000259" key="3">
    <source>
        <dbReference type="PROSITE" id="PS50977"/>
    </source>
</evidence>
<dbReference type="EMBL" id="AWQS01000064">
    <property type="protein sequence ID" value="EWT06126.1"/>
    <property type="molecule type" value="Genomic_DNA"/>
</dbReference>
<dbReference type="PROSITE" id="PS50977">
    <property type="entry name" value="HTH_TETR_2"/>
    <property type="match status" value="1"/>
</dbReference>
<feature type="DNA-binding region" description="H-T-H motif" evidence="2">
    <location>
        <begin position="33"/>
        <end position="52"/>
    </location>
</feature>
<dbReference type="InterPro" id="IPR036271">
    <property type="entry name" value="Tet_transcr_reg_TetR-rel_C_sf"/>
</dbReference>
<dbReference type="InterPro" id="IPR001647">
    <property type="entry name" value="HTH_TetR"/>
</dbReference>
<gene>
    <name evidence="4" type="ORF">N864_24005</name>
</gene>
<keyword evidence="5" id="KW-1185">Reference proteome</keyword>
<evidence type="ECO:0000256" key="1">
    <source>
        <dbReference type="ARBA" id="ARBA00023125"/>
    </source>
</evidence>